<feature type="domain" description="Anti-sigma-28 factor FlgM C-terminal" evidence="9">
    <location>
        <begin position="49"/>
        <end position="92"/>
    </location>
</feature>
<evidence type="ECO:0000256" key="5">
    <source>
        <dbReference type="ARBA" id="ARBA00023015"/>
    </source>
</evidence>
<organism evidence="10 13">
    <name type="scientific">Sphingomonas sanguinis</name>
    <dbReference type="NCBI Taxonomy" id="33051"/>
    <lineage>
        <taxon>Bacteria</taxon>
        <taxon>Pseudomonadati</taxon>
        <taxon>Pseudomonadota</taxon>
        <taxon>Alphaproteobacteria</taxon>
        <taxon>Sphingomonadales</taxon>
        <taxon>Sphingomonadaceae</taxon>
        <taxon>Sphingomonas</taxon>
    </lineage>
</organism>
<keyword evidence="3" id="KW-0678">Repressor</keyword>
<dbReference type="Pfam" id="PF04316">
    <property type="entry name" value="FlgM"/>
    <property type="match status" value="1"/>
</dbReference>
<dbReference type="InterPro" id="IPR031316">
    <property type="entry name" value="FlgM_C"/>
</dbReference>
<dbReference type="AlphaFoldDB" id="A0A147HWJ6"/>
<gene>
    <name evidence="12" type="ORF">NS258_12260</name>
    <name evidence="10" type="ORF">NS319_10730</name>
    <name evidence="11" type="ORF">SB4_05395</name>
</gene>
<evidence type="ECO:0000259" key="9">
    <source>
        <dbReference type="Pfam" id="PF04316"/>
    </source>
</evidence>
<accession>A0A147HWJ6</accession>
<comment type="similarity">
    <text evidence="1">Belongs to the FlgM family.</text>
</comment>
<evidence type="ECO:0000256" key="6">
    <source>
        <dbReference type="ARBA" id="ARBA00023163"/>
    </source>
</evidence>
<name>A0A147HWJ6_9SPHN</name>
<dbReference type="Proteomes" id="UP000074410">
    <property type="component" value="Unassembled WGS sequence"/>
</dbReference>
<dbReference type="STRING" id="33051.SB4_05395"/>
<keyword evidence="6" id="KW-0804">Transcription</keyword>
<dbReference type="InterPro" id="IPR035890">
    <property type="entry name" value="Anti-sigma-28_factor_FlgM_sf"/>
</dbReference>
<dbReference type="EMBL" id="LDTD01000072">
    <property type="protein sequence ID" value="KTT69307.1"/>
    <property type="molecule type" value="Genomic_DNA"/>
</dbReference>
<evidence type="ECO:0000313" key="10">
    <source>
        <dbReference type="EMBL" id="KTT69307.1"/>
    </source>
</evidence>
<dbReference type="Proteomes" id="UP000072867">
    <property type="component" value="Unassembled WGS sequence"/>
</dbReference>
<dbReference type="EMBL" id="LDTE01000026">
    <property type="protein sequence ID" value="KTW01702.1"/>
    <property type="molecule type" value="Genomic_DNA"/>
</dbReference>
<keyword evidence="5" id="KW-0805">Transcription regulation</keyword>
<dbReference type="OrthoDB" id="7392062at2"/>
<comment type="function">
    <text evidence="7">Responsible for the coupling of flagellin expression to flagellar assembly by preventing expression of the flagellin genes when a component of the middle class of proteins is defective. It negatively regulates flagellar genes by inhibiting the activity of FliA by directly binding to FliA.</text>
</comment>
<dbReference type="Proteomes" id="UP000074072">
    <property type="component" value="Unassembled WGS sequence"/>
</dbReference>
<evidence type="ECO:0000313" key="11">
    <source>
        <dbReference type="EMBL" id="KTW01702.1"/>
    </source>
</evidence>
<evidence type="ECO:0000313" key="12">
    <source>
        <dbReference type="EMBL" id="KTW10786.1"/>
    </source>
</evidence>
<dbReference type="EMBL" id="LDTC01000091">
    <property type="protein sequence ID" value="KTW10786.1"/>
    <property type="molecule type" value="Genomic_DNA"/>
</dbReference>
<evidence type="ECO:0000313" key="13">
    <source>
        <dbReference type="Proteomes" id="UP000072867"/>
    </source>
</evidence>
<sequence length="104" mass="10716">MVEISTSRLNAGDIRTARLTPVDRVAATPEAGLASAPAAAKDTNGDTSALTGLASAMSAQPPVNSERVAQIKRAIADGHFPILPATIADQMIALKLSWNHNDAA</sequence>
<dbReference type="InterPro" id="IPR007412">
    <property type="entry name" value="FlgM"/>
</dbReference>
<evidence type="ECO:0000256" key="1">
    <source>
        <dbReference type="ARBA" id="ARBA00005322"/>
    </source>
</evidence>
<evidence type="ECO:0000256" key="4">
    <source>
        <dbReference type="ARBA" id="ARBA00022795"/>
    </source>
</evidence>
<evidence type="ECO:0000313" key="14">
    <source>
        <dbReference type="Proteomes" id="UP000074072"/>
    </source>
</evidence>
<dbReference type="SUPFAM" id="SSF101498">
    <property type="entry name" value="Anti-sigma factor FlgM"/>
    <property type="match status" value="1"/>
</dbReference>
<evidence type="ECO:0000313" key="15">
    <source>
        <dbReference type="Proteomes" id="UP000074410"/>
    </source>
</evidence>
<evidence type="ECO:0000256" key="7">
    <source>
        <dbReference type="ARBA" id="ARBA00024739"/>
    </source>
</evidence>
<dbReference type="NCBIfam" id="TIGR03824">
    <property type="entry name" value="FlgM_jcvi"/>
    <property type="match status" value="1"/>
</dbReference>
<dbReference type="PATRIC" id="fig|33051.3.peg.3342"/>
<proteinExistence type="inferred from homology"/>
<evidence type="ECO:0000256" key="8">
    <source>
        <dbReference type="ARBA" id="ARBA00030117"/>
    </source>
</evidence>
<reference evidence="13 14" key="1">
    <citation type="journal article" date="2016" name="Front. Microbiol.">
        <title>Genomic Resource of Rice Seed Associated Bacteria.</title>
        <authorList>
            <person name="Midha S."/>
            <person name="Bansal K."/>
            <person name="Sharma S."/>
            <person name="Kumar N."/>
            <person name="Patil P.P."/>
            <person name="Chaudhry V."/>
            <person name="Patil P.B."/>
        </authorList>
    </citation>
    <scope>NUCLEOTIDE SEQUENCE [LARGE SCALE GENOMIC DNA]</scope>
    <source>
        <strain evidence="12 15">NS258</strain>
        <strain evidence="10 13">NS319</strain>
        <strain evidence="11 14">SB4</strain>
    </source>
</reference>
<evidence type="ECO:0000256" key="2">
    <source>
        <dbReference type="ARBA" id="ARBA00017823"/>
    </source>
</evidence>
<keyword evidence="4" id="KW-1005">Bacterial flagellum biogenesis</keyword>
<dbReference type="GO" id="GO:0045892">
    <property type="term" value="P:negative regulation of DNA-templated transcription"/>
    <property type="evidence" value="ECO:0007669"/>
    <property type="project" value="InterPro"/>
</dbReference>
<evidence type="ECO:0000256" key="3">
    <source>
        <dbReference type="ARBA" id="ARBA00022491"/>
    </source>
</evidence>
<dbReference type="GO" id="GO:0044781">
    <property type="term" value="P:bacterial-type flagellum organization"/>
    <property type="evidence" value="ECO:0007669"/>
    <property type="project" value="UniProtKB-KW"/>
</dbReference>
<comment type="caution">
    <text evidence="10">The sequence shown here is derived from an EMBL/GenBank/DDBJ whole genome shotgun (WGS) entry which is preliminary data.</text>
</comment>
<protein>
    <recommendedName>
        <fullName evidence="2">Negative regulator of flagellin synthesis</fullName>
    </recommendedName>
    <alternativeName>
        <fullName evidence="8">Anti-sigma-28 factor</fullName>
    </alternativeName>
</protein>